<feature type="domain" description="Ionotropic glutamate receptor C-terminal" evidence="19">
    <location>
        <begin position="409"/>
        <end position="777"/>
    </location>
</feature>
<evidence type="ECO:0000256" key="10">
    <source>
        <dbReference type="ARBA" id="ARBA00023180"/>
    </source>
</evidence>
<dbReference type="GO" id="GO:0015276">
    <property type="term" value="F:ligand-gated monoatomic ion channel activity"/>
    <property type="evidence" value="ECO:0007669"/>
    <property type="project" value="InterPro"/>
</dbReference>
<dbReference type="Proteomes" id="UP000009046">
    <property type="component" value="Unassembled WGS sequence"/>
</dbReference>
<dbReference type="VEuPathDB" id="VectorBase:PHUM518040"/>
<dbReference type="InterPro" id="IPR001320">
    <property type="entry name" value="Iontro_rcpt_C"/>
</dbReference>
<dbReference type="SMART" id="SM00918">
    <property type="entry name" value="Lig_chan-Glu_bd"/>
    <property type="match status" value="1"/>
</dbReference>
<feature type="binding site" evidence="15">
    <location>
        <position position="666"/>
    </location>
    <ligand>
        <name>L-glutamate</name>
        <dbReference type="ChEBI" id="CHEBI:29985"/>
    </ligand>
</feature>
<evidence type="ECO:0000256" key="8">
    <source>
        <dbReference type="ARBA" id="ARBA00023136"/>
    </source>
</evidence>
<protein>
    <submittedName>
        <fullName evidence="21">Glutamate receptor, ionotropic kainate 2, putative</fullName>
    </submittedName>
</protein>
<sequence length="893" mass="101063">MPRILFLLLYLSSFAVTDRTIRLGGLFHVRDNVQELAFINAVEHSSRGVLSKRLVAEPRKVPEHNSFQVSQIVCDLLSIGVAGIFGPNSPETSVHVQSICDAKEIPQVEIKWNPYQKNKLRSLNIYPHPSSLSRALVDIVKAWKWKIFTIVYQSELELIQFSELLKLSDSKEYIISVKQLIDGENYRDTLREIKNSGSNNIILDCPIDVLPEVLKQAQQVGLMVAEYSFIITNLDLHTIDLEFLQYGGTNITGFSMIDPQNPLVIDTVKAWTGREAKNERVLQVTPSTVRLDAALMNDAVWLFAKATRELHYAQNITMIPQDCNSKNTWVLGSSLNNYMKHTEIKGMTGLVKIHREEGLRMDFTLHLNELTTNGLTQVGVWNTTQGLNLTRSYSSFSKEVDEDSLVNKTFIVIIAMSPPYAMLKEDSRQLSGNDRFEGFGVDLIHELSLMLGFNYTFTVQYDNDNGSLNKKTKKWSGMMKEIMEERADLAITDLTITHDREGAVDFTMPFMTLGITILYKKPTAQPPSLFSFLSPFSNEVWMYMLAAYLGVSLTFFAMARLSPYEWNNPYPCIEEPDELENQFSLKNSLWFTIGSLMQQGSDVAPISVSTRMVAGIWWFFTLIMVSSYTANLAAFLTIESTTSPFRNVEELANQKVIKYGAKKGGSTASFFQDSNYATYKKMWKYMQSNPDVFTSSNNEGLQRVLNENYAYLMESTSIEYLAERNCDITQIGGLLDSKGYGIAMRKNSTYRNALSTAVLQLQETGRLAQMKRKWWKEKRGGGACEDDEGGGEASELDLDNVGGVFVVLVCGVFMACFVTIAELIWNVSMTAKKEKVSFATELMQELKFVAKFHGSKKPVRKRNSTVDKLSEQSSTDNINFDWYENDTKKNSMH</sequence>
<evidence type="ECO:0000256" key="17">
    <source>
        <dbReference type="SAM" id="Phobius"/>
    </source>
</evidence>
<dbReference type="Gene3D" id="3.40.50.2300">
    <property type="match status" value="2"/>
</dbReference>
<evidence type="ECO:0000256" key="15">
    <source>
        <dbReference type="PIRSR" id="PIRSR601508-1"/>
    </source>
</evidence>
<dbReference type="RefSeq" id="XP_002431269.1">
    <property type="nucleotide sequence ID" value="XM_002431224.1"/>
</dbReference>
<evidence type="ECO:0000259" key="20">
    <source>
        <dbReference type="SMART" id="SM00918"/>
    </source>
</evidence>
<dbReference type="GO" id="GO:0045211">
    <property type="term" value="C:postsynaptic membrane"/>
    <property type="evidence" value="ECO:0007669"/>
    <property type="project" value="UniProtKB-SubCell"/>
</dbReference>
<feature type="transmembrane region" description="Helical" evidence="17">
    <location>
        <begin position="540"/>
        <end position="559"/>
    </location>
</feature>
<evidence type="ECO:0000256" key="1">
    <source>
        <dbReference type="ARBA" id="ARBA00008685"/>
    </source>
</evidence>
<feature type="binding site" evidence="15">
    <location>
        <position position="500"/>
    </location>
    <ligand>
        <name>L-glutamate</name>
        <dbReference type="ChEBI" id="CHEBI:29985"/>
    </ligand>
</feature>
<feature type="disulfide bond" evidence="16">
    <location>
        <begin position="74"/>
        <end position="323"/>
    </location>
</feature>
<evidence type="ECO:0000256" key="6">
    <source>
        <dbReference type="ARBA" id="ARBA00023018"/>
    </source>
</evidence>
<keyword evidence="5 17" id="KW-1133">Transmembrane helix</keyword>
<evidence type="ECO:0000313" key="21">
    <source>
        <dbReference type="EMBL" id="EEB18531.1"/>
    </source>
</evidence>
<dbReference type="GeneID" id="8233254"/>
<dbReference type="OrthoDB" id="5984008at2759"/>
<keyword evidence="7" id="KW-0406">Ion transport</keyword>
<dbReference type="PANTHER" id="PTHR18966">
    <property type="entry name" value="IONOTROPIC GLUTAMATE RECEPTOR"/>
    <property type="match status" value="1"/>
</dbReference>
<evidence type="ECO:0000256" key="3">
    <source>
        <dbReference type="ARBA" id="ARBA00022475"/>
    </source>
</evidence>
<feature type="disulfide bond" evidence="16">
    <location>
        <begin position="726"/>
        <end position="784"/>
    </location>
</feature>
<dbReference type="EMBL" id="AAZO01006294">
    <property type="status" value="NOT_ANNOTATED_CDS"/>
    <property type="molecule type" value="Genomic_DNA"/>
</dbReference>
<feature type="transmembrane region" description="Helical" evidence="17">
    <location>
        <begin position="616"/>
        <end position="638"/>
    </location>
</feature>
<reference evidence="22" key="3">
    <citation type="submission" date="2021-02" db="UniProtKB">
        <authorList>
            <consortium name="EnsemblMetazoa"/>
        </authorList>
    </citation>
    <scope>IDENTIFICATION</scope>
    <source>
        <strain evidence="22">USDA</strain>
    </source>
</reference>
<feature type="signal peptide" evidence="18">
    <location>
        <begin position="1"/>
        <end position="17"/>
    </location>
</feature>
<comment type="subcellular location">
    <subcellularLocation>
        <location evidence="14">Postsynaptic cell membrane</location>
        <topology evidence="14">Multi-pass membrane protein</topology>
    </subcellularLocation>
</comment>
<keyword evidence="9 21" id="KW-0675">Receptor</keyword>
<dbReference type="InterPro" id="IPR001828">
    <property type="entry name" value="ANF_lig-bd_rcpt"/>
</dbReference>
<evidence type="ECO:0000256" key="5">
    <source>
        <dbReference type="ARBA" id="ARBA00022989"/>
    </source>
</evidence>
<evidence type="ECO:0000256" key="2">
    <source>
        <dbReference type="ARBA" id="ARBA00022448"/>
    </source>
</evidence>
<dbReference type="FunFam" id="3.40.190.10:FF:000147">
    <property type="entry name" value="Uncharacterized protein, isoform C"/>
    <property type="match status" value="1"/>
</dbReference>
<dbReference type="FunFam" id="3.40.190.10:FF:000061">
    <property type="entry name" value="Glutamate receptor, ionotropic kainate"/>
    <property type="match status" value="1"/>
</dbReference>
<keyword evidence="18" id="KW-0732">Signal</keyword>
<dbReference type="AlphaFoldDB" id="E0VYS5"/>
<name>E0VYS5_PEDHC</name>
<dbReference type="CDD" id="cd06382">
    <property type="entry name" value="PBP1_iGluR_Kainate"/>
    <property type="match status" value="1"/>
</dbReference>
<dbReference type="CTD" id="8233254"/>
<evidence type="ECO:0000256" key="9">
    <source>
        <dbReference type="ARBA" id="ARBA00023170"/>
    </source>
</evidence>
<dbReference type="InParanoid" id="E0VYS5"/>
<dbReference type="SUPFAM" id="SSF81324">
    <property type="entry name" value="Voltage-gated potassium channels"/>
    <property type="match status" value="1"/>
</dbReference>
<evidence type="ECO:0000256" key="12">
    <source>
        <dbReference type="ARBA" id="ARBA00023286"/>
    </source>
</evidence>
<keyword evidence="6" id="KW-0770">Synapse</keyword>
<feature type="transmembrane region" description="Helical" evidence="17">
    <location>
        <begin position="804"/>
        <end position="825"/>
    </location>
</feature>
<proteinExistence type="inferred from homology"/>
<dbReference type="PRINTS" id="PR00177">
    <property type="entry name" value="NMDARECEPTOR"/>
</dbReference>
<evidence type="ECO:0000256" key="16">
    <source>
        <dbReference type="PIRSR" id="PIRSR601508-3"/>
    </source>
</evidence>
<dbReference type="Pfam" id="PF10613">
    <property type="entry name" value="Lig_chan-Glu_bd"/>
    <property type="match status" value="1"/>
</dbReference>
<dbReference type="SMART" id="SM00079">
    <property type="entry name" value="PBPe"/>
    <property type="match status" value="1"/>
</dbReference>
<feature type="chain" id="PRO_5011412865" evidence="18">
    <location>
        <begin position="18"/>
        <end position="893"/>
    </location>
</feature>
<feature type="binding site" evidence="15">
    <location>
        <position position="495"/>
    </location>
    <ligand>
        <name>L-glutamate</name>
        <dbReference type="ChEBI" id="CHEBI:29985"/>
    </ligand>
</feature>
<feature type="binding site" evidence="15">
    <location>
        <position position="667"/>
    </location>
    <ligand>
        <name>L-glutamate</name>
        <dbReference type="ChEBI" id="CHEBI:29985"/>
    </ligand>
</feature>
<gene>
    <name evidence="22" type="primary">8233254</name>
    <name evidence="21" type="ORF">Phum_PHUM518040</name>
</gene>
<evidence type="ECO:0000256" key="13">
    <source>
        <dbReference type="ARBA" id="ARBA00023303"/>
    </source>
</evidence>
<keyword evidence="12" id="KW-1071">Ligand-gated ion channel</keyword>
<dbReference type="InterPro" id="IPR028082">
    <property type="entry name" value="Peripla_BP_I"/>
</dbReference>
<dbReference type="SUPFAM" id="SSF53822">
    <property type="entry name" value="Periplasmic binding protein-like I"/>
    <property type="match status" value="1"/>
</dbReference>
<evidence type="ECO:0000256" key="18">
    <source>
        <dbReference type="SAM" id="SignalP"/>
    </source>
</evidence>
<dbReference type="Pfam" id="PF00060">
    <property type="entry name" value="Lig_chan"/>
    <property type="match status" value="1"/>
</dbReference>
<feature type="domain" description="Ionotropic glutamate receptor L-glutamate and glycine-binding" evidence="20">
    <location>
        <begin position="419"/>
        <end position="484"/>
    </location>
</feature>
<keyword evidence="13" id="KW-0407">Ion channel</keyword>
<comment type="similarity">
    <text evidence="1">Belongs to the glutamate-gated ion channel (TC 1.A.10.1) family.</text>
</comment>
<evidence type="ECO:0000256" key="14">
    <source>
        <dbReference type="ARBA" id="ARBA00034104"/>
    </source>
</evidence>
<keyword evidence="11" id="KW-0628">Postsynaptic cell membrane</keyword>
<dbReference type="HOGENOM" id="CLU_007257_1_1_1"/>
<dbReference type="GO" id="GO:0038023">
    <property type="term" value="F:signaling receptor activity"/>
    <property type="evidence" value="ECO:0007669"/>
    <property type="project" value="InterPro"/>
</dbReference>
<feature type="binding site" evidence="15">
    <location>
        <position position="714"/>
    </location>
    <ligand>
        <name>L-glutamate</name>
        <dbReference type="ChEBI" id="CHEBI:29985"/>
    </ligand>
</feature>
<dbReference type="eggNOG" id="KOG1052">
    <property type="taxonomic scope" value="Eukaryota"/>
</dbReference>
<dbReference type="EMBL" id="DS235846">
    <property type="protein sequence ID" value="EEB18531.1"/>
    <property type="molecule type" value="Genomic_DNA"/>
</dbReference>
<dbReference type="FunFam" id="1.10.287.70:FF:000010">
    <property type="entry name" value="Putative glutamate receptor ionotropic kainate 1"/>
    <property type="match status" value="1"/>
</dbReference>
<evidence type="ECO:0000256" key="7">
    <source>
        <dbReference type="ARBA" id="ARBA00023065"/>
    </source>
</evidence>
<dbReference type="EnsemblMetazoa" id="PHUM518040-RA">
    <property type="protein sequence ID" value="PHUM518040-PA"/>
    <property type="gene ID" value="PHUM518040"/>
</dbReference>
<keyword evidence="2" id="KW-0813">Transport</keyword>
<keyword evidence="23" id="KW-1185">Reference proteome</keyword>
<keyword evidence="8 17" id="KW-0472">Membrane</keyword>
<reference evidence="21" key="2">
    <citation type="submission" date="2007-04" db="EMBL/GenBank/DDBJ databases">
        <title>The genome of the human body louse.</title>
        <authorList>
            <consortium name="The Human Body Louse Genome Consortium"/>
            <person name="Kirkness E."/>
            <person name="Walenz B."/>
            <person name="Hass B."/>
            <person name="Bruggner R."/>
            <person name="Strausberg R."/>
        </authorList>
    </citation>
    <scope>NUCLEOTIDE SEQUENCE</scope>
    <source>
        <strain evidence="21">USDA</strain>
    </source>
</reference>
<keyword evidence="3" id="KW-1003">Cell membrane</keyword>
<evidence type="ECO:0000313" key="22">
    <source>
        <dbReference type="EnsemblMetazoa" id="PHUM518040-PA"/>
    </source>
</evidence>
<dbReference type="SUPFAM" id="SSF53850">
    <property type="entry name" value="Periplasmic binding protein-like II"/>
    <property type="match status" value="1"/>
</dbReference>
<dbReference type="InterPro" id="IPR001508">
    <property type="entry name" value="Iono_Glu_rcpt_met"/>
</dbReference>
<evidence type="ECO:0000313" key="23">
    <source>
        <dbReference type="Proteomes" id="UP000009046"/>
    </source>
</evidence>
<accession>E0VYS5</accession>
<keyword evidence="16" id="KW-1015">Disulfide bond</keyword>
<dbReference type="KEGG" id="phu:Phum_PHUM518040"/>
<dbReference type="Pfam" id="PF01094">
    <property type="entry name" value="ANF_receptor"/>
    <property type="match status" value="1"/>
</dbReference>
<evidence type="ECO:0000259" key="19">
    <source>
        <dbReference type="SMART" id="SM00079"/>
    </source>
</evidence>
<dbReference type="Gene3D" id="1.10.287.70">
    <property type="match status" value="1"/>
</dbReference>
<dbReference type="OMA" id="WWYLIGA"/>
<keyword evidence="4 17" id="KW-0812">Transmembrane</keyword>
<reference evidence="21" key="1">
    <citation type="submission" date="2007-04" db="EMBL/GenBank/DDBJ databases">
        <title>Annotation of Pediculus humanus corporis strain USDA.</title>
        <authorList>
            <person name="Kirkness E."/>
            <person name="Hannick L."/>
            <person name="Hass B."/>
            <person name="Bruggner R."/>
            <person name="Lawson D."/>
            <person name="Bidwell S."/>
            <person name="Joardar V."/>
            <person name="Caler E."/>
            <person name="Walenz B."/>
            <person name="Inman J."/>
            <person name="Schobel S."/>
            <person name="Galinsky K."/>
            <person name="Amedeo P."/>
            <person name="Strausberg R."/>
        </authorList>
    </citation>
    <scope>NUCLEOTIDE SEQUENCE</scope>
    <source>
        <strain evidence="21">USDA</strain>
    </source>
</reference>
<dbReference type="InterPro" id="IPR015683">
    <property type="entry name" value="Ionotropic_Glu_rcpt"/>
</dbReference>
<organism>
    <name type="scientific">Pediculus humanus subsp. corporis</name>
    <name type="common">Body louse</name>
    <dbReference type="NCBI Taxonomy" id="121224"/>
    <lineage>
        <taxon>Eukaryota</taxon>
        <taxon>Metazoa</taxon>
        <taxon>Ecdysozoa</taxon>
        <taxon>Arthropoda</taxon>
        <taxon>Hexapoda</taxon>
        <taxon>Insecta</taxon>
        <taxon>Pterygota</taxon>
        <taxon>Neoptera</taxon>
        <taxon>Paraneoptera</taxon>
        <taxon>Psocodea</taxon>
        <taxon>Troctomorpha</taxon>
        <taxon>Phthiraptera</taxon>
        <taxon>Anoplura</taxon>
        <taxon>Pediculidae</taxon>
        <taxon>Pediculus</taxon>
    </lineage>
</organism>
<evidence type="ECO:0000256" key="11">
    <source>
        <dbReference type="ARBA" id="ARBA00023257"/>
    </source>
</evidence>
<dbReference type="Gene3D" id="3.40.190.10">
    <property type="entry name" value="Periplasmic binding protein-like II"/>
    <property type="match status" value="1"/>
</dbReference>
<evidence type="ECO:0000256" key="4">
    <source>
        <dbReference type="ARBA" id="ARBA00022692"/>
    </source>
</evidence>
<dbReference type="InterPro" id="IPR019594">
    <property type="entry name" value="Glu/Gly-bd"/>
</dbReference>
<keyword evidence="10" id="KW-0325">Glycoprotein</keyword>